<organism evidence="3 4">
    <name type="scientific">Aspergillus terreus (strain NIH 2624 / FGSC A1156)</name>
    <dbReference type="NCBI Taxonomy" id="341663"/>
    <lineage>
        <taxon>Eukaryota</taxon>
        <taxon>Fungi</taxon>
        <taxon>Dikarya</taxon>
        <taxon>Ascomycota</taxon>
        <taxon>Pezizomycotina</taxon>
        <taxon>Eurotiomycetes</taxon>
        <taxon>Eurotiomycetidae</taxon>
        <taxon>Eurotiales</taxon>
        <taxon>Aspergillaceae</taxon>
        <taxon>Aspergillus</taxon>
        <taxon>Aspergillus subgen. Circumdati</taxon>
    </lineage>
</organism>
<dbReference type="RefSeq" id="XP_001208408.1">
    <property type="nucleotide sequence ID" value="XM_001208408.1"/>
</dbReference>
<keyword evidence="2" id="KW-0812">Transmembrane</keyword>
<dbReference type="EMBL" id="CH476595">
    <property type="protein sequence ID" value="EAU37800.1"/>
    <property type="molecule type" value="Genomic_DNA"/>
</dbReference>
<sequence length="404" mass="43557">MPIGEPSKSKSTYIDPGKASMDSDGSSSRHGAQEEMGNYVGAKREKPRRFWSRLWKHFKRFWICYGLLGVVFLAIFLPVFFLVILPAIAQRLVDDAAIPIQSAEVLRPTPDTITFSLAATINVPLGLGVSVDKFNLSLFDRDVKPRKPYVTAELGPVYLKGKSHLTISNQTVEVLDEEELTKFLSKAVYSKNFTMSAYGKTTAHLGKLKVPLTLDKDVELAGLDQLSGFSIDAASIALPPEEDGSNLIGRATLPNHSLVTFALGNVTLNLKIGDVILGNGTIDNVLLRPGNNTVPLRGILDIRKAVSNLGTILAAEADALSHGNLMLAASGHSTIYNGFHIPYFEKVLNNLTVTADVPILKVLFGTLSQLITSNPGAISNVTSALGNTDLTNSPNMTKSVGDNE</sequence>
<name>Q0CZ41_ASPTN</name>
<dbReference type="GO" id="GO:0000329">
    <property type="term" value="C:fungal-type vacuole membrane"/>
    <property type="evidence" value="ECO:0007669"/>
    <property type="project" value="InterPro"/>
</dbReference>
<dbReference type="VEuPathDB" id="FungiDB:ATEG_01043"/>
<keyword evidence="2" id="KW-1133">Transmembrane helix</keyword>
<proteinExistence type="predicted"/>
<gene>
    <name evidence="3" type="ORF">ATEG_01043</name>
</gene>
<dbReference type="AlphaFoldDB" id="Q0CZ41"/>
<dbReference type="InterPro" id="IPR046368">
    <property type="entry name" value="Tag1"/>
</dbReference>
<evidence type="ECO:0000313" key="3">
    <source>
        <dbReference type="EMBL" id="EAU37800.1"/>
    </source>
</evidence>
<feature type="transmembrane region" description="Helical" evidence="2">
    <location>
        <begin position="62"/>
        <end position="89"/>
    </location>
</feature>
<keyword evidence="2" id="KW-0472">Membrane</keyword>
<evidence type="ECO:0000256" key="2">
    <source>
        <dbReference type="SAM" id="Phobius"/>
    </source>
</evidence>
<reference evidence="4" key="1">
    <citation type="submission" date="2005-09" db="EMBL/GenBank/DDBJ databases">
        <title>Annotation of the Aspergillus terreus NIH2624 genome.</title>
        <authorList>
            <person name="Birren B.W."/>
            <person name="Lander E.S."/>
            <person name="Galagan J.E."/>
            <person name="Nusbaum C."/>
            <person name="Devon K."/>
            <person name="Henn M."/>
            <person name="Ma L.-J."/>
            <person name="Jaffe D.B."/>
            <person name="Butler J."/>
            <person name="Alvarez P."/>
            <person name="Gnerre S."/>
            <person name="Grabherr M."/>
            <person name="Kleber M."/>
            <person name="Mauceli E.W."/>
            <person name="Brockman W."/>
            <person name="Rounsley S."/>
            <person name="Young S.K."/>
            <person name="LaButti K."/>
            <person name="Pushparaj V."/>
            <person name="DeCaprio D."/>
            <person name="Crawford M."/>
            <person name="Koehrsen M."/>
            <person name="Engels R."/>
            <person name="Montgomery P."/>
            <person name="Pearson M."/>
            <person name="Howarth C."/>
            <person name="Larson L."/>
            <person name="Luoma S."/>
            <person name="White J."/>
            <person name="Alvarado L."/>
            <person name="Kodira C.D."/>
            <person name="Zeng Q."/>
            <person name="Oleary S."/>
            <person name="Yandava C."/>
            <person name="Denning D.W."/>
            <person name="Nierman W.C."/>
            <person name="Milne T."/>
            <person name="Madden K."/>
        </authorList>
    </citation>
    <scope>NUCLEOTIDE SEQUENCE [LARGE SCALE GENOMIC DNA]</scope>
    <source>
        <strain evidence="4">NIH 2624 / FGSC A1156</strain>
    </source>
</reference>
<dbReference type="InterPro" id="IPR022185">
    <property type="entry name" value="DUF3712"/>
</dbReference>
<feature type="region of interest" description="Disordered" evidence="1">
    <location>
        <begin position="1"/>
        <end position="38"/>
    </location>
</feature>
<dbReference type="OrthoDB" id="10039566at2759"/>
<accession>Q0CZ41</accession>
<dbReference type="GeneID" id="4315647"/>
<dbReference type="OMA" id="LLMECDI"/>
<protein>
    <submittedName>
        <fullName evidence="3">Uncharacterized protein</fullName>
    </submittedName>
</protein>
<dbReference type="Pfam" id="PF12505">
    <property type="entry name" value="DUF3712"/>
    <property type="match status" value="1"/>
</dbReference>
<evidence type="ECO:0000256" key="1">
    <source>
        <dbReference type="SAM" id="MobiDB-lite"/>
    </source>
</evidence>
<dbReference type="Proteomes" id="UP000007963">
    <property type="component" value="Unassembled WGS sequence"/>
</dbReference>
<dbReference type="STRING" id="341663.Q0CZ41"/>
<dbReference type="PANTHER" id="PTHR35895">
    <property type="entry name" value="CHROMOSOME 16, WHOLE GENOME SHOTGUN SEQUENCE"/>
    <property type="match status" value="1"/>
</dbReference>
<dbReference type="eggNOG" id="ENOG502SJ3Q">
    <property type="taxonomic scope" value="Eukaryota"/>
</dbReference>
<dbReference type="HOGENOM" id="CLU_035244_2_1_1"/>
<dbReference type="PANTHER" id="PTHR35895:SF2">
    <property type="match status" value="1"/>
</dbReference>
<evidence type="ECO:0000313" key="4">
    <source>
        <dbReference type="Proteomes" id="UP000007963"/>
    </source>
</evidence>